<dbReference type="Proteomes" id="UP000606974">
    <property type="component" value="Unassembled WGS sequence"/>
</dbReference>
<dbReference type="InterPro" id="IPR040632">
    <property type="entry name" value="Sulfotransfer_4"/>
</dbReference>
<dbReference type="OrthoDB" id="408152at2759"/>
<gene>
    <name evidence="1" type="ORF">GJ744_005871</name>
</gene>
<organism evidence="1 2">
    <name type="scientific">Endocarpon pusillum</name>
    <dbReference type="NCBI Taxonomy" id="364733"/>
    <lineage>
        <taxon>Eukaryota</taxon>
        <taxon>Fungi</taxon>
        <taxon>Dikarya</taxon>
        <taxon>Ascomycota</taxon>
        <taxon>Pezizomycotina</taxon>
        <taxon>Eurotiomycetes</taxon>
        <taxon>Chaetothyriomycetidae</taxon>
        <taxon>Verrucariales</taxon>
        <taxon>Verrucariaceae</taxon>
        <taxon>Endocarpon</taxon>
    </lineage>
</organism>
<keyword evidence="2" id="KW-1185">Reference proteome</keyword>
<dbReference type="AlphaFoldDB" id="A0A8H7APM6"/>
<sequence>MICDELTAGMLCDHDYSNTSKLHAGYVQHYNTVGQLGKHRLLRYRVQEGWKPLCDFLGVPVPDHPFFRLNDSTTLEELM</sequence>
<dbReference type="Pfam" id="PF17784">
    <property type="entry name" value="Sulfotransfer_4"/>
    <property type="match status" value="1"/>
</dbReference>
<evidence type="ECO:0000313" key="1">
    <source>
        <dbReference type="EMBL" id="KAF7510771.1"/>
    </source>
</evidence>
<dbReference type="PANTHER" id="PTHR36978">
    <property type="entry name" value="P-LOOP CONTAINING NUCLEOTIDE TRIPHOSPHATE HYDROLASE"/>
    <property type="match status" value="1"/>
</dbReference>
<dbReference type="PANTHER" id="PTHR36978:SF4">
    <property type="entry name" value="P-LOOP CONTAINING NUCLEOSIDE TRIPHOSPHATE HYDROLASE PROTEIN"/>
    <property type="match status" value="1"/>
</dbReference>
<dbReference type="EMBL" id="JAACFV010000026">
    <property type="protein sequence ID" value="KAF7510771.1"/>
    <property type="molecule type" value="Genomic_DNA"/>
</dbReference>
<dbReference type="InterPro" id="IPR027417">
    <property type="entry name" value="P-loop_NTPase"/>
</dbReference>
<proteinExistence type="predicted"/>
<reference evidence="1" key="1">
    <citation type="submission" date="2020-02" db="EMBL/GenBank/DDBJ databases">
        <authorList>
            <person name="Palmer J.M."/>
        </authorList>
    </citation>
    <scope>NUCLEOTIDE SEQUENCE</scope>
    <source>
        <strain evidence="1">EPUS1.4</strain>
        <tissue evidence="1">Thallus</tissue>
    </source>
</reference>
<accession>A0A8H7APM6</accession>
<protein>
    <submittedName>
        <fullName evidence="1">Uncharacterized protein</fullName>
    </submittedName>
</protein>
<comment type="caution">
    <text evidence="1">The sequence shown here is derived from an EMBL/GenBank/DDBJ whole genome shotgun (WGS) entry which is preliminary data.</text>
</comment>
<name>A0A8H7APM6_9EURO</name>
<evidence type="ECO:0000313" key="2">
    <source>
        <dbReference type="Proteomes" id="UP000606974"/>
    </source>
</evidence>
<dbReference type="Gene3D" id="3.40.50.300">
    <property type="entry name" value="P-loop containing nucleotide triphosphate hydrolases"/>
    <property type="match status" value="1"/>
</dbReference>